<proteinExistence type="predicted"/>
<protein>
    <submittedName>
        <fullName evidence="2">Uncharacterized protein</fullName>
    </submittedName>
</protein>
<keyword evidence="3" id="KW-1185">Reference proteome</keyword>
<dbReference type="Proteomes" id="UP001521150">
    <property type="component" value="Unassembled WGS sequence"/>
</dbReference>
<evidence type="ECO:0000313" key="2">
    <source>
        <dbReference type="EMBL" id="MCE7009959.1"/>
    </source>
</evidence>
<dbReference type="RefSeq" id="WP_233731450.1">
    <property type="nucleotide sequence ID" value="NZ_JAJVCN010000004.1"/>
</dbReference>
<sequence length="56" mass="5778">MTPRHGALLGHALKGSARGDDAGVGERNRNGGTDWAIMSCSARSTAGLVDVCKPVR</sequence>
<comment type="caution">
    <text evidence="2">The sequence shown here is derived from an EMBL/GenBank/DDBJ whole genome shotgun (WGS) entry which is preliminary data.</text>
</comment>
<feature type="region of interest" description="Disordered" evidence="1">
    <location>
        <begin position="1"/>
        <end position="33"/>
    </location>
</feature>
<organism evidence="2 3">
    <name type="scientific">Kibdelosporangium philippinense</name>
    <dbReference type="NCBI Taxonomy" id="211113"/>
    <lineage>
        <taxon>Bacteria</taxon>
        <taxon>Bacillati</taxon>
        <taxon>Actinomycetota</taxon>
        <taxon>Actinomycetes</taxon>
        <taxon>Pseudonocardiales</taxon>
        <taxon>Pseudonocardiaceae</taxon>
        <taxon>Kibdelosporangium</taxon>
    </lineage>
</organism>
<accession>A0ABS8ZQF9</accession>
<evidence type="ECO:0000256" key="1">
    <source>
        <dbReference type="SAM" id="MobiDB-lite"/>
    </source>
</evidence>
<evidence type="ECO:0000313" key="3">
    <source>
        <dbReference type="Proteomes" id="UP001521150"/>
    </source>
</evidence>
<dbReference type="EMBL" id="JAJVCN010000004">
    <property type="protein sequence ID" value="MCE7009959.1"/>
    <property type="molecule type" value="Genomic_DNA"/>
</dbReference>
<name>A0ABS8ZQF9_9PSEU</name>
<feature type="compositionally biased region" description="Basic and acidic residues" evidence="1">
    <location>
        <begin position="17"/>
        <end position="29"/>
    </location>
</feature>
<gene>
    <name evidence="2" type="ORF">LWC34_45210</name>
</gene>
<reference evidence="2 3" key="1">
    <citation type="submission" date="2021-12" db="EMBL/GenBank/DDBJ databases">
        <title>Genome sequence of Kibdelosporangium philippinense ATCC 49844.</title>
        <authorList>
            <person name="Fedorov E.A."/>
            <person name="Omeragic M."/>
            <person name="Shalygina K.F."/>
            <person name="Maclea K.S."/>
        </authorList>
    </citation>
    <scope>NUCLEOTIDE SEQUENCE [LARGE SCALE GENOMIC DNA]</scope>
    <source>
        <strain evidence="2 3">ATCC 49844</strain>
    </source>
</reference>